<keyword evidence="1" id="KW-0812">Transmembrane</keyword>
<accession>A0ABR9ZT45</accession>
<feature type="transmembrane region" description="Helical" evidence="1">
    <location>
        <begin position="52"/>
        <end position="73"/>
    </location>
</feature>
<evidence type="ECO:0000313" key="2">
    <source>
        <dbReference type="EMBL" id="MBF4693627.1"/>
    </source>
</evidence>
<dbReference type="Proteomes" id="UP000614200">
    <property type="component" value="Unassembled WGS sequence"/>
</dbReference>
<organism evidence="2 3">
    <name type="scientific">Fusibacter ferrireducens</name>
    <dbReference type="NCBI Taxonomy" id="2785058"/>
    <lineage>
        <taxon>Bacteria</taxon>
        <taxon>Bacillati</taxon>
        <taxon>Bacillota</taxon>
        <taxon>Clostridia</taxon>
        <taxon>Eubacteriales</taxon>
        <taxon>Eubacteriales Family XII. Incertae Sedis</taxon>
        <taxon>Fusibacter</taxon>
    </lineage>
</organism>
<name>A0ABR9ZT45_9FIRM</name>
<gene>
    <name evidence="2" type="ORF">ISU02_10865</name>
</gene>
<sequence>MYILFKFIFGALIYLGIEVVWDGTTDRKMGLVGGLAFIICGKYDEWFNLPILALWMLIGTTVVVIELIAGLLWNKDYKIWDYRKMPFNYKGHICMFFYLLWIFPIAPLILWADKII</sequence>
<keyword evidence="1" id="KW-1133">Transmembrane helix</keyword>
<keyword evidence="1" id="KW-0472">Membrane</keyword>
<dbReference type="EMBL" id="JADKNH010000006">
    <property type="protein sequence ID" value="MBF4693627.1"/>
    <property type="molecule type" value="Genomic_DNA"/>
</dbReference>
<keyword evidence="3" id="KW-1185">Reference proteome</keyword>
<proteinExistence type="predicted"/>
<dbReference type="RefSeq" id="WP_194701870.1">
    <property type="nucleotide sequence ID" value="NZ_JADKNH010000006.1"/>
</dbReference>
<reference evidence="2 3" key="1">
    <citation type="submission" date="2020-11" db="EMBL/GenBank/DDBJ databases">
        <title>Fusibacter basophilias sp. nov.</title>
        <authorList>
            <person name="Qiu D."/>
        </authorList>
    </citation>
    <scope>NUCLEOTIDE SEQUENCE [LARGE SCALE GENOMIC DNA]</scope>
    <source>
        <strain evidence="2 3">Q10-2</strain>
    </source>
</reference>
<protein>
    <submittedName>
        <fullName evidence="2">Uncharacterized protein</fullName>
    </submittedName>
</protein>
<evidence type="ECO:0000256" key="1">
    <source>
        <dbReference type="SAM" id="Phobius"/>
    </source>
</evidence>
<evidence type="ECO:0000313" key="3">
    <source>
        <dbReference type="Proteomes" id="UP000614200"/>
    </source>
</evidence>
<comment type="caution">
    <text evidence="2">The sequence shown here is derived from an EMBL/GenBank/DDBJ whole genome shotgun (WGS) entry which is preliminary data.</text>
</comment>
<dbReference type="InterPro" id="IPR010540">
    <property type="entry name" value="CmpB_TMEM229"/>
</dbReference>
<feature type="transmembrane region" description="Helical" evidence="1">
    <location>
        <begin position="93"/>
        <end position="112"/>
    </location>
</feature>
<dbReference type="Pfam" id="PF06541">
    <property type="entry name" value="ABC_trans_CmpB"/>
    <property type="match status" value="1"/>
</dbReference>